<dbReference type="Proteomes" id="UP000036334">
    <property type="component" value="Unassembled WGS sequence"/>
</dbReference>
<evidence type="ECO:0000313" key="1">
    <source>
        <dbReference type="EMBL" id="KLO37048.1"/>
    </source>
</evidence>
<keyword evidence="2" id="KW-1185">Reference proteome</keyword>
<dbReference type="RefSeq" id="WP_047313835.1">
    <property type="nucleotide sequence ID" value="NZ_LDPQ01000003.1"/>
</dbReference>
<dbReference type="PANTHER" id="PTHR39217">
    <property type="match status" value="1"/>
</dbReference>
<dbReference type="OrthoDB" id="3373978at2"/>
<accession>A0A0I9U788</accession>
<reference evidence="1 2" key="1">
    <citation type="submission" date="2015-05" db="EMBL/GenBank/DDBJ databases">
        <title>Genome sequence of Mycobacterium haemophilum.</title>
        <authorList>
            <person name="Greninger A.L."/>
            <person name="Cunningham G."/>
            <person name="Miller S."/>
        </authorList>
    </citation>
    <scope>NUCLEOTIDE SEQUENCE [LARGE SCALE GENOMIC DNA]</scope>
    <source>
        <strain evidence="2">UC1</strain>
    </source>
</reference>
<protein>
    <recommendedName>
        <fullName evidence="3">ATP-grasp domain-containing protein</fullName>
    </recommendedName>
</protein>
<dbReference type="STRING" id="1202450.B586_13310"/>
<evidence type="ECO:0008006" key="3">
    <source>
        <dbReference type="Google" id="ProtNLM"/>
    </source>
</evidence>
<organism evidence="1 2">
    <name type="scientific">Mycobacterium haemophilum</name>
    <dbReference type="NCBI Taxonomy" id="29311"/>
    <lineage>
        <taxon>Bacteria</taxon>
        <taxon>Bacillati</taxon>
        <taxon>Actinomycetota</taxon>
        <taxon>Actinomycetes</taxon>
        <taxon>Mycobacteriales</taxon>
        <taxon>Mycobacteriaceae</taxon>
        <taxon>Mycobacterium</taxon>
    </lineage>
</organism>
<evidence type="ECO:0000313" key="2">
    <source>
        <dbReference type="Proteomes" id="UP000036334"/>
    </source>
</evidence>
<proteinExistence type="predicted"/>
<dbReference type="EMBL" id="LDPR01000006">
    <property type="protein sequence ID" value="KLO37048.1"/>
    <property type="molecule type" value="Genomic_DNA"/>
</dbReference>
<sequence>MKLARPDLFHPRIVLAGSRQQPSGDGDDAGLVAALRRRGLHARWLPWDDPEAGSVDLLILRATHDYAGRLDEFLAWTTDVPNLLNAPAVVAWNVGRRYLADLADRGVPTLPGQVFAPGEPLRLPRVGPVFVGPTVGTGARRCNARSAAAAYAAELHEGGRSVLVQPGGSGEETVLIFIGGAPSHAFIKRDTLIQAEPDFEIWDIGAAALAAAAAEVSIDVGEVLYARAHVVGDRREPRLLELQLVEPSLGWQRLDAATRDHAQHEFALGVESACERLGLGPFRQPGSH</sequence>
<dbReference type="AlphaFoldDB" id="A0A0I9U788"/>
<comment type="caution">
    <text evidence="1">The sequence shown here is derived from an EMBL/GenBank/DDBJ whole genome shotgun (WGS) entry which is preliminary data.</text>
</comment>
<name>A0A0I9U788_9MYCO</name>
<gene>
    <name evidence="1" type="ORF">ABH38_09010</name>
</gene>
<dbReference type="PANTHER" id="PTHR39217:SF1">
    <property type="entry name" value="GLUTATHIONE SYNTHETASE"/>
    <property type="match status" value="1"/>
</dbReference>
<dbReference type="InterPro" id="IPR053191">
    <property type="entry name" value="DcsG_Biosynth_Enzyme"/>
</dbReference>